<evidence type="ECO:0000259" key="5">
    <source>
        <dbReference type="PROSITE" id="PS50893"/>
    </source>
</evidence>
<protein>
    <submittedName>
        <fullName evidence="6">Peptide ABC transporter ATP-binding protein</fullName>
    </submittedName>
</protein>
<dbReference type="GO" id="GO:0098796">
    <property type="term" value="C:membrane protein complex"/>
    <property type="evidence" value="ECO:0007669"/>
    <property type="project" value="UniProtKB-ARBA"/>
</dbReference>
<evidence type="ECO:0000256" key="3">
    <source>
        <dbReference type="ARBA" id="ARBA00022741"/>
    </source>
</evidence>
<dbReference type="InterPro" id="IPR027417">
    <property type="entry name" value="P-loop_NTPase"/>
</dbReference>
<proteinExistence type="inferred from homology"/>
<dbReference type="RefSeq" id="WP_036691328.1">
    <property type="nucleotide sequence ID" value="NZ_JNVM01000038.1"/>
</dbReference>
<sequence length="241" mass="27182">MEIVRMENVDKSYGEGNNKVYALKGISLSIQQGEFVSIVGVSGSGKSTLLHILGGLDRPSSGQVFIGDNNIYDYTDDELSIFRRRKVGFIFQFFNLIPVLNVQENIALPTLLDDESVDMAYMNEIIEILGLLERKSHLPSELSGGQQQRVSIGRALINRPHLILADEPTGNLDTRNTKEVMDLLRLTAKKYNQTIVLITHDLTIASASDRIITIEDGKIISDQRQLRKRHRLEENDFDQQL</sequence>
<keyword evidence="2" id="KW-0813">Transport</keyword>
<dbReference type="PANTHER" id="PTHR42798">
    <property type="entry name" value="LIPOPROTEIN-RELEASING SYSTEM ATP-BINDING PROTEIN LOLD"/>
    <property type="match status" value="1"/>
</dbReference>
<dbReference type="PROSITE" id="PS50893">
    <property type="entry name" value="ABC_TRANSPORTER_2"/>
    <property type="match status" value="1"/>
</dbReference>
<dbReference type="InterPro" id="IPR003439">
    <property type="entry name" value="ABC_transporter-like_ATP-bd"/>
</dbReference>
<evidence type="ECO:0000313" key="7">
    <source>
        <dbReference type="Proteomes" id="UP000028123"/>
    </source>
</evidence>
<dbReference type="OrthoDB" id="9791546at2"/>
<dbReference type="PROSITE" id="PS00211">
    <property type="entry name" value="ABC_TRANSPORTER_1"/>
    <property type="match status" value="1"/>
</dbReference>
<evidence type="ECO:0000256" key="1">
    <source>
        <dbReference type="ARBA" id="ARBA00005417"/>
    </source>
</evidence>
<reference evidence="6 7" key="1">
    <citation type="submission" date="2014-06" db="EMBL/GenBank/DDBJ databases">
        <title>Draft genome sequence of Paenibacillus sp. MSt1.</title>
        <authorList>
            <person name="Aw Y.K."/>
            <person name="Ong K.S."/>
            <person name="Gan H.M."/>
            <person name="Lee S.M."/>
        </authorList>
    </citation>
    <scope>NUCLEOTIDE SEQUENCE [LARGE SCALE GENOMIC DNA]</scope>
    <source>
        <strain evidence="6 7">MSt1</strain>
    </source>
</reference>
<dbReference type="GO" id="GO:0022857">
    <property type="term" value="F:transmembrane transporter activity"/>
    <property type="evidence" value="ECO:0007669"/>
    <property type="project" value="UniProtKB-ARBA"/>
</dbReference>
<dbReference type="EMBL" id="JNVM01000038">
    <property type="protein sequence ID" value="KEQ22438.1"/>
    <property type="molecule type" value="Genomic_DNA"/>
</dbReference>
<organism evidence="6 7">
    <name type="scientific">Paenibacillus tyrfis</name>
    <dbReference type="NCBI Taxonomy" id="1501230"/>
    <lineage>
        <taxon>Bacteria</taxon>
        <taxon>Bacillati</taxon>
        <taxon>Bacillota</taxon>
        <taxon>Bacilli</taxon>
        <taxon>Bacillales</taxon>
        <taxon>Paenibacillaceae</taxon>
        <taxon>Paenibacillus</taxon>
    </lineage>
</organism>
<dbReference type="Gene3D" id="3.40.50.300">
    <property type="entry name" value="P-loop containing nucleotide triphosphate hydrolases"/>
    <property type="match status" value="1"/>
</dbReference>
<dbReference type="CDD" id="cd03255">
    <property type="entry name" value="ABC_MJ0796_LolCDE_FtsE"/>
    <property type="match status" value="1"/>
</dbReference>
<keyword evidence="7" id="KW-1185">Reference proteome</keyword>
<dbReference type="Proteomes" id="UP000028123">
    <property type="component" value="Unassembled WGS sequence"/>
</dbReference>
<accession>A0A081NVG5</accession>
<dbReference type="InterPro" id="IPR003593">
    <property type="entry name" value="AAA+_ATPase"/>
</dbReference>
<dbReference type="FunFam" id="3.40.50.300:FF:000032">
    <property type="entry name" value="Export ABC transporter ATP-binding protein"/>
    <property type="match status" value="1"/>
</dbReference>
<evidence type="ECO:0000256" key="2">
    <source>
        <dbReference type="ARBA" id="ARBA00022448"/>
    </source>
</evidence>
<feature type="domain" description="ABC transporter" evidence="5">
    <location>
        <begin position="4"/>
        <end position="241"/>
    </location>
</feature>
<dbReference type="GO" id="GO:0016887">
    <property type="term" value="F:ATP hydrolysis activity"/>
    <property type="evidence" value="ECO:0007669"/>
    <property type="project" value="InterPro"/>
</dbReference>
<dbReference type="SUPFAM" id="SSF52540">
    <property type="entry name" value="P-loop containing nucleoside triphosphate hydrolases"/>
    <property type="match status" value="1"/>
</dbReference>
<dbReference type="GO" id="GO:0005524">
    <property type="term" value="F:ATP binding"/>
    <property type="evidence" value="ECO:0007669"/>
    <property type="project" value="UniProtKB-KW"/>
</dbReference>
<comment type="caution">
    <text evidence="6">The sequence shown here is derived from an EMBL/GenBank/DDBJ whole genome shotgun (WGS) entry which is preliminary data.</text>
</comment>
<keyword evidence="3" id="KW-0547">Nucleotide-binding</keyword>
<dbReference type="eggNOG" id="COG1136">
    <property type="taxonomic scope" value="Bacteria"/>
</dbReference>
<dbReference type="Pfam" id="PF00005">
    <property type="entry name" value="ABC_tran"/>
    <property type="match status" value="1"/>
</dbReference>
<keyword evidence="4 6" id="KW-0067">ATP-binding</keyword>
<dbReference type="InterPro" id="IPR017871">
    <property type="entry name" value="ABC_transporter-like_CS"/>
</dbReference>
<dbReference type="SMART" id="SM00382">
    <property type="entry name" value="AAA"/>
    <property type="match status" value="1"/>
</dbReference>
<evidence type="ECO:0000313" key="6">
    <source>
        <dbReference type="EMBL" id="KEQ22438.1"/>
    </source>
</evidence>
<dbReference type="InterPro" id="IPR017911">
    <property type="entry name" value="MacB-like_ATP-bd"/>
</dbReference>
<dbReference type="PANTHER" id="PTHR42798:SF6">
    <property type="entry name" value="CELL DIVISION ATP-BINDING PROTEIN FTSE"/>
    <property type="match status" value="1"/>
</dbReference>
<dbReference type="AlphaFoldDB" id="A0A081NVG5"/>
<evidence type="ECO:0000256" key="4">
    <source>
        <dbReference type="ARBA" id="ARBA00022840"/>
    </source>
</evidence>
<comment type="similarity">
    <text evidence="1">Belongs to the ABC transporter superfamily.</text>
</comment>
<gene>
    <name evidence="6" type="ORF">ET33_23175</name>
</gene>
<name>A0A081NVG5_9BACL</name>